<organism evidence="2 3">
    <name type="scientific">Gordonibacter pamelaeae</name>
    <dbReference type="NCBI Taxonomy" id="471189"/>
    <lineage>
        <taxon>Bacteria</taxon>
        <taxon>Bacillati</taxon>
        <taxon>Actinomycetota</taxon>
        <taxon>Coriobacteriia</taxon>
        <taxon>Eggerthellales</taxon>
        <taxon>Eggerthellaceae</taxon>
        <taxon>Gordonibacter</taxon>
    </lineage>
</organism>
<dbReference type="EMBL" id="PPTS01000008">
    <property type="protein sequence ID" value="RDB63020.1"/>
    <property type="molecule type" value="Genomic_DNA"/>
</dbReference>
<feature type="region of interest" description="Disordered" evidence="1">
    <location>
        <begin position="36"/>
        <end position="80"/>
    </location>
</feature>
<dbReference type="AlphaFoldDB" id="A0A369LUF5"/>
<dbReference type="Proteomes" id="UP000254000">
    <property type="component" value="Unassembled WGS sequence"/>
</dbReference>
<dbReference type="GeneID" id="78360589"/>
<gene>
    <name evidence="2" type="ORF">C1877_12890</name>
</gene>
<proteinExistence type="predicted"/>
<sequence length="80" mass="8089">MCFRPAETELPPATCPSCGKRINRVAGQLPKKCPFCKSPTEGAEDDAPAPASPAVVPAPTAHGMPNAPSAPKAPGAPISK</sequence>
<keyword evidence="3" id="KW-1185">Reference proteome</keyword>
<reference evidence="2 3" key="1">
    <citation type="journal article" date="2018" name="Elife">
        <title>Discovery and characterization of a prevalent human gut bacterial enzyme sufficient for the inactivation of a family of plant toxins.</title>
        <authorList>
            <person name="Koppel N."/>
            <person name="Bisanz J.E."/>
            <person name="Pandelia M.E."/>
            <person name="Turnbaugh P.J."/>
            <person name="Balskus E.P."/>
        </authorList>
    </citation>
    <scope>NUCLEOTIDE SEQUENCE [LARGE SCALE GENOMIC DNA]</scope>
    <source>
        <strain evidence="2 3">3C</strain>
    </source>
</reference>
<protein>
    <submittedName>
        <fullName evidence="2">Uncharacterized protein</fullName>
    </submittedName>
</protein>
<name>A0A369LUF5_9ACTN</name>
<evidence type="ECO:0000313" key="3">
    <source>
        <dbReference type="Proteomes" id="UP000254000"/>
    </source>
</evidence>
<feature type="compositionally biased region" description="Low complexity" evidence="1">
    <location>
        <begin position="48"/>
        <end position="61"/>
    </location>
</feature>
<comment type="caution">
    <text evidence="2">The sequence shown here is derived from an EMBL/GenBank/DDBJ whole genome shotgun (WGS) entry which is preliminary data.</text>
</comment>
<accession>A0A369LUF5</accession>
<evidence type="ECO:0000313" key="2">
    <source>
        <dbReference type="EMBL" id="RDB63020.1"/>
    </source>
</evidence>
<evidence type="ECO:0000256" key="1">
    <source>
        <dbReference type="SAM" id="MobiDB-lite"/>
    </source>
</evidence>
<dbReference type="RefSeq" id="WP_083809137.1">
    <property type="nucleotide sequence ID" value="NZ_CABMMS010000008.1"/>
</dbReference>
<dbReference type="OrthoDB" id="3177827at2"/>